<reference evidence="1 2" key="1">
    <citation type="submission" date="2015-01" db="EMBL/GenBank/DDBJ databases">
        <title>Evolution of Trichinella species and genotypes.</title>
        <authorList>
            <person name="Korhonen P.K."/>
            <person name="Edoardo P."/>
            <person name="Giuseppe L.R."/>
            <person name="Gasser R.B."/>
        </authorList>
    </citation>
    <scope>NUCLEOTIDE SEQUENCE [LARGE SCALE GENOMIC DNA]</scope>
    <source>
        <strain evidence="1">ISS2496</strain>
    </source>
</reference>
<comment type="caution">
    <text evidence="1">The sequence shown here is derived from an EMBL/GenBank/DDBJ whole genome shotgun (WGS) entry which is preliminary data.</text>
</comment>
<dbReference type="EMBL" id="JYDQ01001669">
    <property type="protein sequence ID" value="KRY04846.1"/>
    <property type="molecule type" value="Genomic_DNA"/>
</dbReference>
<keyword evidence="2" id="KW-1185">Reference proteome</keyword>
<dbReference type="STRING" id="990121.A0A0V0YX52"/>
<proteinExistence type="predicted"/>
<organism evidence="1 2">
    <name type="scientific">Trichinella patagoniensis</name>
    <dbReference type="NCBI Taxonomy" id="990121"/>
    <lineage>
        <taxon>Eukaryota</taxon>
        <taxon>Metazoa</taxon>
        <taxon>Ecdysozoa</taxon>
        <taxon>Nematoda</taxon>
        <taxon>Enoplea</taxon>
        <taxon>Dorylaimia</taxon>
        <taxon>Trichinellida</taxon>
        <taxon>Trichinellidae</taxon>
        <taxon>Trichinella</taxon>
    </lineage>
</organism>
<accession>A0A0V0YX52</accession>
<dbReference type="OrthoDB" id="251770at2759"/>
<evidence type="ECO:0000313" key="2">
    <source>
        <dbReference type="Proteomes" id="UP000054783"/>
    </source>
</evidence>
<dbReference type="AlphaFoldDB" id="A0A0V0YX52"/>
<dbReference type="Proteomes" id="UP000054783">
    <property type="component" value="Unassembled WGS sequence"/>
</dbReference>
<gene>
    <name evidence="1" type="ORF">T12_8666</name>
</gene>
<sequence length="96" mass="10405">MVCSTPNSSISKRPLVFLEPNCSSIRGASVNSVVTSDMIDKESSSANPSQVEETKICRVTPAANVMGSDSNLKPIQTEDEDNPPVKILFYIIFLLT</sequence>
<protein>
    <submittedName>
        <fullName evidence="1">Uncharacterized protein</fullName>
    </submittedName>
</protein>
<name>A0A0V0YX52_9BILA</name>
<evidence type="ECO:0000313" key="1">
    <source>
        <dbReference type="EMBL" id="KRY04846.1"/>
    </source>
</evidence>